<evidence type="ECO:0000313" key="12">
    <source>
        <dbReference type="Proteomes" id="UP000321393"/>
    </source>
</evidence>
<evidence type="ECO:0000313" key="13">
    <source>
        <dbReference type="Proteomes" id="UP000321947"/>
    </source>
</evidence>
<dbReference type="PANTHER" id="PTHR35293:SF1">
    <property type="entry name" value="EGG CELL-SECRETED PROTEIN 1.5"/>
    <property type="match status" value="1"/>
</dbReference>
<comment type="subcellular location">
    <subcellularLocation>
        <location evidence="1">Cytoplasmic vesicle</location>
    </subcellularLocation>
    <subcellularLocation>
        <location evidence="2">Secreted</location>
    </subcellularLocation>
</comment>
<evidence type="ECO:0000259" key="9">
    <source>
        <dbReference type="Pfam" id="PF05617"/>
    </source>
</evidence>
<dbReference type="OrthoDB" id="776947at2759"/>
<evidence type="ECO:0000256" key="1">
    <source>
        <dbReference type="ARBA" id="ARBA00004541"/>
    </source>
</evidence>
<dbReference type="GO" id="GO:0080155">
    <property type="term" value="P:regulation of double fertilization forming a zygote and endosperm"/>
    <property type="evidence" value="ECO:0007669"/>
    <property type="project" value="UniProtKB-ARBA"/>
</dbReference>
<evidence type="ECO:0000256" key="4">
    <source>
        <dbReference type="ARBA" id="ARBA00022729"/>
    </source>
</evidence>
<dbReference type="InterPro" id="IPR008502">
    <property type="entry name" value="Prolamin-like"/>
</dbReference>
<dbReference type="AlphaFoldDB" id="A0A5D3DE13"/>
<evidence type="ECO:0000313" key="10">
    <source>
        <dbReference type="EMBL" id="KAA0035199.1"/>
    </source>
</evidence>
<dbReference type="EMBL" id="SSTD01005533">
    <property type="protein sequence ID" value="TYK21814.1"/>
    <property type="molecule type" value="Genomic_DNA"/>
</dbReference>
<evidence type="ECO:0000256" key="5">
    <source>
        <dbReference type="ARBA" id="ARBA00023279"/>
    </source>
</evidence>
<reference evidence="12 13" key="1">
    <citation type="submission" date="2019-08" db="EMBL/GenBank/DDBJ databases">
        <title>Draft genome sequences of two oriental melons (Cucumis melo L. var makuwa).</title>
        <authorList>
            <person name="Kwon S.-Y."/>
        </authorList>
    </citation>
    <scope>NUCLEOTIDE SEQUENCE [LARGE SCALE GENOMIC DNA]</scope>
    <source>
        <strain evidence="13">cv. Chang Bougi</strain>
        <strain evidence="12">cv. SW 3</strain>
        <tissue evidence="11">Leaf</tissue>
    </source>
</reference>
<dbReference type="InterPro" id="IPR044711">
    <property type="entry name" value="EC11-15"/>
</dbReference>
<evidence type="ECO:0000313" key="11">
    <source>
        <dbReference type="EMBL" id="TYK21814.1"/>
    </source>
</evidence>
<proteinExistence type="inferred from homology"/>
<dbReference type="Pfam" id="PF05617">
    <property type="entry name" value="Prolamin_like"/>
    <property type="match status" value="1"/>
</dbReference>
<keyword evidence="3" id="KW-0964">Secreted</keyword>
<dbReference type="Proteomes" id="UP000321947">
    <property type="component" value="Unassembled WGS sequence"/>
</dbReference>
<dbReference type="Proteomes" id="UP000321393">
    <property type="component" value="Unassembled WGS sequence"/>
</dbReference>
<evidence type="ECO:0000256" key="6">
    <source>
        <dbReference type="ARBA" id="ARBA00023329"/>
    </source>
</evidence>
<dbReference type="GO" id="GO:2000008">
    <property type="term" value="P:regulation of protein localization to cell surface"/>
    <property type="evidence" value="ECO:0007669"/>
    <property type="project" value="UniProtKB-ARBA"/>
</dbReference>
<evidence type="ECO:0000256" key="2">
    <source>
        <dbReference type="ARBA" id="ARBA00004613"/>
    </source>
</evidence>
<comment type="function">
    <text evidence="7">Involved in the regulation of gamete interactions during the double fertilization and to prevent multiple-pollen tube attraction; mediates the redistribution of the gamete fusogen HAP2/GCS1 to the cell surface after secretion upon sperm arrival.</text>
</comment>
<dbReference type="STRING" id="1194695.A0A5D3DE13"/>
<evidence type="ECO:0000256" key="3">
    <source>
        <dbReference type="ARBA" id="ARBA00022525"/>
    </source>
</evidence>
<dbReference type="GO" id="GO:0005576">
    <property type="term" value="C:extracellular region"/>
    <property type="evidence" value="ECO:0007669"/>
    <property type="project" value="UniProtKB-SubCell"/>
</dbReference>
<keyword evidence="6" id="KW-0968">Cytoplasmic vesicle</keyword>
<evidence type="ECO:0000256" key="7">
    <source>
        <dbReference type="ARBA" id="ARBA00034457"/>
    </source>
</evidence>
<keyword evidence="4" id="KW-0732">Signal</keyword>
<keyword evidence="5" id="KW-0278">Fertilization</keyword>
<evidence type="ECO:0000256" key="8">
    <source>
        <dbReference type="ARBA" id="ARBA00034484"/>
    </source>
</evidence>
<dbReference type="GO" id="GO:0031410">
    <property type="term" value="C:cytoplasmic vesicle"/>
    <property type="evidence" value="ECO:0007669"/>
    <property type="project" value="UniProtKB-SubCell"/>
</dbReference>
<name>A0A5D3DE13_CUCMM</name>
<dbReference type="EMBL" id="SSTE01020187">
    <property type="protein sequence ID" value="KAA0035199.1"/>
    <property type="molecule type" value="Genomic_DNA"/>
</dbReference>
<comment type="caution">
    <text evidence="11">The sequence shown here is derived from an EMBL/GenBank/DDBJ whole genome shotgun (WGS) entry which is preliminary data.</text>
</comment>
<protein>
    <submittedName>
        <fullName evidence="11">Egg cell-secreted protein 1.2-like</fullName>
    </submittedName>
</protein>
<comment type="similarity">
    <text evidence="8">Belongs to the plant egg cell-secreted peptide family.</text>
</comment>
<accession>A0A5D3DE13</accession>
<dbReference type="PANTHER" id="PTHR35293">
    <property type="entry name" value="EGG CELL-SECRETED PROTEIN 1.5"/>
    <property type="match status" value="1"/>
</dbReference>
<feature type="domain" description="Prolamin-like" evidence="9">
    <location>
        <begin position="24"/>
        <end position="87"/>
    </location>
</feature>
<organism evidence="11 13">
    <name type="scientific">Cucumis melo var. makuwa</name>
    <name type="common">Oriental melon</name>
    <dbReference type="NCBI Taxonomy" id="1194695"/>
    <lineage>
        <taxon>Eukaryota</taxon>
        <taxon>Viridiplantae</taxon>
        <taxon>Streptophyta</taxon>
        <taxon>Embryophyta</taxon>
        <taxon>Tracheophyta</taxon>
        <taxon>Spermatophyta</taxon>
        <taxon>Magnoliopsida</taxon>
        <taxon>eudicotyledons</taxon>
        <taxon>Gunneridae</taxon>
        <taxon>Pentapetalae</taxon>
        <taxon>rosids</taxon>
        <taxon>fabids</taxon>
        <taxon>Cucurbitales</taxon>
        <taxon>Cucurbitaceae</taxon>
        <taxon>Benincaseae</taxon>
        <taxon>Cucumis</taxon>
    </lineage>
</organism>
<sequence length="117" mass="12728">MVESRSGSKTSLATRLKLDSETSDCWGTLYQLQACTGEVVTFFLTGETYLGSNCCQAIKVIQHECWPTLLESLGYTTEEGDILEAYCNTTIDTLKTSSSSDLSLSIEQNTAAKIIAP</sequence>
<gene>
    <name evidence="11" type="ORF">E5676_scaffold991G00290</name>
    <name evidence="10" type="ORF">E6C27_scaffold346G00220</name>
</gene>
<dbReference type="GO" id="GO:0009567">
    <property type="term" value="P:double fertilization forming a zygote and endosperm"/>
    <property type="evidence" value="ECO:0007669"/>
    <property type="project" value="InterPro"/>
</dbReference>